<evidence type="ECO:0000313" key="2">
    <source>
        <dbReference type="EMBL" id="TQF01221.1"/>
    </source>
</evidence>
<gene>
    <name evidence="2" type="ORF">E6W39_01915</name>
</gene>
<keyword evidence="3" id="KW-1185">Reference proteome</keyword>
<proteinExistence type="predicted"/>
<comment type="caution">
    <text evidence="2">The sequence shown here is derived from an EMBL/GenBank/DDBJ whole genome shotgun (WGS) entry which is preliminary data.</text>
</comment>
<keyword evidence="1" id="KW-0732">Signal</keyword>
<feature type="chain" id="PRO_5022208955" evidence="1">
    <location>
        <begin position="31"/>
        <end position="183"/>
    </location>
</feature>
<dbReference type="AlphaFoldDB" id="A0A540VWT6"/>
<dbReference type="EMBL" id="VIGB01000003">
    <property type="protein sequence ID" value="TQF01221.1"/>
    <property type="molecule type" value="Genomic_DNA"/>
</dbReference>
<dbReference type="OrthoDB" id="3530191at2"/>
<feature type="signal peptide" evidence="1">
    <location>
        <begin position="1"/>
        <end position="30"/>
    </location>
</feature>
<protein>
    <submittedName>
        <fullName evidence="2">Uncharacterized protein</fullName>
    </submittedName>
</protein>
<dbReference type="Proteomes" id="UP000319103">
    <property type="component" value="Unassembled WGS sequence"/>
</dbReference>
<evidence type="ECO:0000313" key="3">
    <source>
        <dbReference type="Proteomes" id="UP000319103"/>
    </source>
</evidence>
<reference evidence="2 3" key="1">
    <citation type="submission" date="2019-06" db="EMBL/GenBank/DDBJ databases">
        <title>Description of Kitasatospora acidophila sp. nov. isolated from pine grove soil, and reclassification of Streptomyces novaecaesareae to Kitasatospora novaeceasareae comb. nov.</title>
        <authorList>
            <person name="Kim M.J."/>
        </authorList>
    </citation>
    <scope>NUCLEOTIDE SEQUENCE [LARGE SCALE GENOMIC DNA]</scope>
    <source>
        <strain evidence="2 3">MMS16-CNU292</strain>
    </source>
</reference>
<accession>A0A540VWT6</accession>
<dbReference type="RefSeq" id="WP_141631956.1">
    <property type="nucleotide sequence ID" value="NZ_VIGB01000003.1"/>
</dbReference>
<sequence length="183" mass="19386">MSVRSHPFTRLLGAAVAVAALALGAPAASAATPAHGDGGGGWHPYRTGGPFDYPAGTVCPFHLYVSVLVDQEESKTAASYPDGSPKKELFRGPLVLRYANADSGRSVDRDQSGFGILDYLPGGYKEWVIPKTSHISAVVHPGDPYHATGDYLFSGGARLLIHPGHQPQVLEQHQVENLCDTLA</sequence>
<organism evidence="2 3">
    <name type="scientific">Kitasatospora acidiphila</name>
    <dbReference type="NCBI Taxonomy" id="2567942"/>
    <lineage>
        <taxon>Bacteria</taxon>
        <taxon>Bacillati</taxon>
        <taxon>Actinomycetota</taxon>
        <taxon>Actinomycetes</taxon>
        <taxon>Kitasatosporales</taxon>
        <taxon>Streptomycetaceae</taxon>
        <taxon>Kitasatospora</taxon>
    </lineage>
</organism>
<name>A0A540VWT6_9ACTN</name>
<evidence type="ECO:0000256" key="1">
    <source>
        <dbReference type="SAM" id="SignalP"/>
    </source>
</evidence>